<evidence type="ECO:0000256" key="1">
    <source>
        <dbReference type="SAM" id="Coils"/>
    </source>
</evidence>
<name>A0A812S8H0_9DINO</name>
<evidence type="ECO:0000256" key="2">
    <source>
        <dbReference type="SAM" id="MobiDB-lite"/>
    </source>
</evidence>
<dbReference type="Proteomes" id="UP000604046">
    <property type="component" value="Unassembled WGS sequence"/>
</dbReference>
<organism evidence="3 4">
    <name type="scientific">Symbiodinium natans</name>
    <dbReference type="NCBI Taxonomy" id="878477"/>
    <lineage>
        <taxon>Eukaryota</taxon>
        <taxon>Sar</taxon>
        <taxon>Alveolata</taxon>
        <taxon>Dinophyceae</taxon>
        <taxon>Suessiales</taxon>
        <taxon>Symbiodiniaceae</taxon>
        <taxon>Symbiodinium</taxon>
    </lineage>
</organism>
<feature type="region of interest" description="Disordered" evidence="2">
    <location>
        <begin position="417"/>
        <end position="445"/>
    </location>
</feature>
<dbReference type="OrthoDB" id="10598406at2759"/>
<feature type="coiled-coil region" evidence="1">
    <location>
        <begin position="342"/>
        <end position="381"/>
    </location>
</feature>
<gene>
    <name evidence="3" type="primary">KTR2</name>
    <name evidence="3" type="ORF">SNAT2548_LOCUS26432</name>
</gene>
<accession>A0A812S8H0</accession>
<comment type="caution">
    <text evidence="3">The sequence shown here is derived from an EMBL/GenBank/DDBJ whole genome shotgun (WGS) entry which is preliminary data.</text>
</comment>
<keyword evidence="4" id="KW-1185">Reference proteome</keyword>
<reference evidence="3" key="1">
    <citation type="submission" date="2021-02" db="EMBL/GenBank/DDBJ databases">
        <authorList>
            <person name="Dougan E. K."/>
            <person name="Rhodes N."/>
            <person name="Thang M."/>
            <person name="Chan C."/>
        </authorList>
    </citation>
    <scope>NUCLEOTIDE SEQUENCE</scope>
</reference>
<evidence type="ECO:0000313" key="3">
    <source>
        <dbReference type="EMBL" id="CAE7471013.1"/>
    </source>
</evidence>
<evidence type="ECO:0000313" key="4">
    <source>
        <dbReference type="Proteomes" id="UP000604046"/>
    </source>
</evidence>
<feature type="compositionally biased region" description="Low complexity" evidence="2">
    <location>
        <begin position="433"/>
        <end position="445"/>
    </location>
</feature>
<proteinExistence type="predicted"/>
<dbReference type="EMBL" id="CAJNDS010002431">
    <property type="protein sequence ID" value="CAE7471013.1"/>
    <property type="molecule type" value="Genomic_DNA"/>
</dbReference>
<keyword evidence="1" id="KW-0175">Coiled coil</keyword>
<sequence length="445" mass="46983">MSRIAWLRGSAQSSRAVRKELVGCRSLASSEQMARSRPGAKDAPMPRWPFLRSKALSAGLSDFLSQGPEQLLVSGARGSGASTAIRAALAQLGSSPASPMTVVLDCSQAGKGSLEDAFRKQLAEQLATLEEQEALIESMMEAVVAAHPEVEAALVASVTAVSGRQGLPGAVPSGTEVPACRALLDKRLPAPKLVAAASSVLAALPRNAPNRPSAALAFLCDAGARQGPHLAMSCLLTAGRRAAVTSQGDLVLVLLRADAAEGALRNCLDPPSPGDAGAGKLRVLLQSYDALRAIRTSAAGVPVLTADEWSEEMARAIVQPRFLPSEEVTEWSAMWAAVGGHASHLKQVAEALVEERRSLEAKRRQQEMDELRQEIKREREQPVRRRFEFYGRSCPSTGLLMPAGLLGSPALLQQVRAREPPPQKKLLGPPASPSSGCCSASSHTN</sequence>
<dbReference type="AlphaFoldDB" id="A0A812S8H0"/>
<protein>
    <submittedName>
        <fullName evidence="3">KTR2 protein</fullName>
    </submittedName>
</protein>